<keyword evidence="2" id="KW-1185">Reference proteome</keyword>
<dbReference type="RefSeq" id="WP_323450215.1">
    <property type="nucleotide sequence ID" value="NZ_BSBI01000013.1"/>
</dbReference>
<comment type="caution">
    <text evidence="1">The sequence shown here is derived from an EMBL/GenBank/DDBJ whole genome shotgun (WGS) entry which is preliminary data.</text>
</comment>
<protein>
    <recommendedName>
        <fullName evidence="3">DNA-binding protein</fullName>
    </recommendedName>
</protein>
<dbReference type="InterPro" id="IPR027310">
    <property type="entry name" value="Profilin_CS"/>
</dbReference>
<gene>
    <name evidence="1" type="ORF">SYYSPA8_28065</name>
</gene>
<evidence type="ECO:0000313" key="2">
    <source>
        <dbReference type="Proteomes" id="UP001291653"/>
    </source>
</evidence>
<evidence type="ECO:0008006" key="3">
    <source>
        <dbReference type="Google" id="ProtNLM"/>
    </source>
</evidence>
<accession>A0ABQ5P6N3</accession>
<dbReference type="PROSITE" id="PS00414">
    <property type="entry name" value="PROFILIN"/>
    <property type="match status" value="1"/>
</dbReference>
<name>A0ABQ5P6N3_9ACTN</name>
<dbReference type="EMBL" id="BSBI01000013">
    <property type="protein sequence ID" value="GLF98232.1"/>
    <property type="molecule type" value="Genomic_DNA"/>
</dbReference>
<organism evidence="1 2">
    <name type="scientific">Streptomyces yaizuensis</name>
    <dbReference type="NCBI Taxonomy" id="2989713"/>
    <lineage>
        <taxon>Bacteria</taxon>
        <taxon>Bacillati</taxon>
        <taxon>Actinomycetota</taxon>
        <taxon>Actinomycetes</taxon>
        <taxon>Kitasatosporales</taxon>
        <taxon>Streptomycetaceae</taxon>
        <taxon>Streptomyces</taxon>
    </lineage>
</organism>
<sequence>MTDWNVYVEYDAPDTSPEVYGDLFEALSAHAPGVGPAPNGNLSLRLTLEADQAHQAVAEALTIAAAAVHDLGLHGAVVGIEVLTEAEFDRRQTEPAVPDLAGTAEAAAIIGVSKTLVKRLITKGALNPVQHLAAGPVFVAAAVQAYADKKHNRTTNRPLDKLDLSPAERDLLALLNASADQTTPPATTTLPAADHVIAEVYDNARIRIHRDPDDHLVTNALTSLVEHKLVRTRRLYRHERETGNTHDAVVTVLPKGRRHAPTPINNTEATM</sequence>
<evidence type="ECO:0000313" key="1">
    <source>
        <dbReference type="EMBL" id="GLF98232.1"/>
    </source>
</evidence>
<reference evidence="1 2" key="1">
    <citation type="submission" date="2022-10" db="EMBL/GenBank/DDBJ databases">
        <title>Draft genome sequence of Streptomyces sp. YSPA8.</title>
        <authorList>
            <person name="Moriuchi R."/>
            <person name="Dohra H."/>
            <person name="Yamamura H."/>
            <person name="Kodani S."/>
        </authorList>
    </citation>
    <scope>NUCLEOTIDE SEQUENCE [LARGE SCALE GENOMIC DNA]</scope>
    <source>
        <strain evidence="1 2">YSPA8</strain>
    </source>
</reference>
<dbReference type="Proteomes" id="UP001291653">
    <property type="component" value="Unassembled WGS sequence"/>
</dbReference>
<proteinExistence type="predicted"/>